<keyword evidence="9" id="KW-1185">Reference proteome</keyword>
<dbReference type="PANTHER" id="PTHR31585:SF51">
    <property type="entry name" value="TRANSPORTER, PUTATIVE-RELATED"/>
    <property type="match status" value="1"/>
</dbReference>
<feature type="transmembrane region" description="Helical" evidence="7">
    <location>
        <begin position="473"/>
        <end position="498"/>
    </location>
</feature>
<evidence type="ECO:0000256" key="3">
    <source>
        <dbReference type="ARBA" id="ARBA00022692"/>
    </source>
</evidence>
<comment type="caution">
    <text evidence="8">The sequence shown here is derived from an EMBL/GenBank/DDBJ whole genome shotgun (WGS) entry which is preliminary data.</text>
</comment>
<protein>
    <submittedName>
        <fullName evidence="8">Biopterin transporter family protein</fullName>
    </submittedName>
</protein>
<feature type="transmembrane region" description="Helical" evidence="7">
    <location>
        <begin position="553"/>
        <end position="573"/>
    </location>
</feature>
<evidence type="ECO:0000256" key="7">
    <source>
        <dbReference type="SAM" id="Phobius"/>
    </source>
</evidence>
<feature type="transmembrane region" description="Helical" evidence="7">
    <location>
        <begin position="345"/>
        <end position="363"/>
    </location>
</feature>
<feature type="transmembrane region" description="Helical" evidence="7">
    <location>
        <begin position="261"/>
        <end position="282"/>
    </location>
</feature>
<evidence type="ECO:0000313" key="8">
    <source>
        <dbReference type="EMBL" id="KAK1735133.1"/>
    </source>
</evidence>
<evidence type="ECO:0000313" key="9">
    <source>
        <dbReference type="Proteomes" id="UP001224775"/>
    </source>
</evidence>
<feature type="compositionally biased region" description="Acidic residues" evidence="6">
    <location>
        <begin position="611"/>
        <end position="620"/>
    </location>
</feature>
<dbReference type="InterPro" id="IPR039309">
    <property type="entry name" value="BT1"/>
</dbReference>
<proteinExistence type="predicted"/>
<feature type="transmembrane region" description="Helical" evidence="7">
    <location>
        <begin position="319"/>
        <end position="339"/>
    </location>
</feature>
<keyword evidence="3 7" id="KW-0812">Transmembrane</keyword>
<sequence length="631" mass="70015">MDLDTQIDPSPLITRKFSSRLSSIGGDDHDYNNEQSSITLTDFQRTASDAHISENSSSSIWRERILHPCTSMKIYFADLSSFFSWRFLSWLAIQNFAMYGGVSALVMSVSLPLFKEMGIDASKQQLYSTMTLSPFALKPFIGVFSDLFPIKGYHKRYLALISILIGLIGCSTLIALYHNRNAKEAALDPDTAYRLSDLLVICFFCMNVTAANLDILGEGKYSEIMRKHPESGSSVITFKFACSLLGSIVTNSYVGPLTDGGHFHIIFCIALGLLLTPFYPTLRGWLSEKKRRKSDPGMTKICCGCLFDQGSFQKKRTPFIVIALSGLAVPLLSAVTTFASLGIGIGVSMIVLLILATVTYVVFPRVVFRIIVAIMLIKISHIKLGGVLGYYYTADAQCLPDGPHFSYTYYITVAGIVGSIVNLIAVMLYQTYLSSCRFRPALMCTILAGAIAPIMDIILIKRWNHVLGISDKVFFILGSAIFEHFVNIVVALPMMVIFGKLAPPNMESAVFSYAVGIATFCFMMSQLWGSAIIKWSSMKTVGTDCNFDELPAIIGVCQILLPIIVGIPATLLIPNRLQTEPLIDWTKERWYEEQEKDENITESLTRVLEEESAEQEEGQCTEEVANEHLFT</sequence>
<dbReference type="Proteomes" id="UP001224775">
    <property type="component" value="Unassembled WGS sequence"/>
</dbReference>
<dbReference type="GO" id="GO:0016020">
    <property type="term" value="C:membrane"/>
    <property type="evidence" value="ECO:0007669"/>
    <property type="project" value="UniProtKB-SubCell"/>
</dbReference>
<feature type="transmembrane region" description="Helical" evidence="7">
    <location>
        <begin position="370"/>
        <end position="392"/>
    </location>
</feature>
<feature type="transmembrane region" description="Helical" evidence="7">
    <location>
        <begin position="198"/>
        <end position="216"/>
    </location>
</feature>
<name>A0AAD9D707_9STRA</name>
<accession>A0AAD9D707</accession>
<feature type="region of interest" description="Disordered" evidence="6">
    <location>
        <begin position="611"/>
        <end position="631"/>
    </location>
</feature>
<comment type="subcellular location">
    <subcellularLocation>
        <location evidence="1">Membrane</location>
        <topology evidence="1">Multi-pass membrane protein</topology>
    </subcellularLocation>
</comment>
<feature type="transmembrane region" description="Helical" evidence="7">
    <location>
        <begin position="510"/>
        <end position="533"/>
    </location>
</feature>
<dbReference type="Pfam" id="PF03092">
    <property type="entry name" value="BT1"/>
    <property type="match status" value="1"/>
</dbReference>
<gene>
    <name evidence="8" type="ORF">QTG54_014199</name>
</gene>
<feature type="transmembrane region" description="Helical" evidence="7">
    <location>
        <begin position="407"/>
        <end position="429"/>
    </location>
</feature>
<dbReference type="AlphaFoldDB" id="A0AAD9D707"/>
<feature type="transmembrane region" description="Helical" evidence="7">
    <location>
        <begin position="126"/>
        <end position="145"/>
    </location>
</feature>
<evidence type="ECO:0000256" key="2">
    <source>
        <dbReference type="ARBA" id="ARBA00022448"/>
    </source>
</evidence>
<dbReference type="EMBL" id="JATAAI010000035">
    <property type="protein sequence ID" value="KAK1735133.1"/>
    <property type="molecule type" value="Genomic_DNA"/>
</dbReference>
<dbReference type="PANTHER" id="PTHR31585">
    <property type="entry name" value="FOLATE-BIOPTERIN TRANSPORTER 1, CHLOROPLASTIC"/>
    <property type="match status" value="1"/>
</dbReference>
<keyword evidence="5 7" id="KW-0472">Membrane</keyword>
<keyword evidence="2" id="KW-0813">Transport</keyword>
<evidence type="ECO:0000256" key="4">
    <source>
        <dbReference type="ARBA" id="ARBA00022989"/>
    </source>
</evidence>
<feature type="transmembrane region" description="Helical" evidence="7">
    <location>
        <begin position="441"/>
        <end position="461"/>
    </location>
</feature>
<feature type="transmembrane region" description="Helical" evidence="7">
    <location>
        <begin position="157"/>
        <end position="178"/>
    </location>
</feature>
<keyword evidence="4 7" id="KW-1133">Transmembrane helix</keyword>
<feature type="transmembrane region" description="Helical" evidence="7">
    <location>
        <begin position="96"/>
        <end position="114"/>
    </location>
</feature>
<reference evidence="8" key="1">
    <citation type="submission" date="2023-06" db="EMBL/GenBank/DDBJ databases">
        <title>Survivors Of The Sea: Transcriptome response of Skeletonema marinoi to long-term dormancy.</title>
        <authorList>
            <person name="Pinder M.I.M."/>
            <person name="Kourtchenko O."/>
            <person name="Robertson E.K."/>
            <person name="Larsson T."/>
            <person name="Maumus F."/>
            <person name="Osuna-Cruz C.M."/>
            <person name="Vancaester E."/>
            <person name="Stenow R."/>
            <person name="Vandepoele K."/>
            <person name="Ploug H."/>
            <person name="Bruchert V."/>
            <person name="Godhe A."/>
            <person name="Topel M."/>
        </authorList>
    </citation>
    <scope>NUCLEOTIDE SEQUENCE</scope>
    <source>
        <strain evidence="8">R05AC</strain>
    </source>
</reference>
<evidence type="ECO:0000256" key="5">
    <source>
        <dbReference type="ARBA" id="ARBA00023136"/>
    </source>
</evidence>
<organism evidence="8 9">
    <name type="scientific">Skeletonema marinoi</name>
    <dbReference type="NCBI Taxonomy" id="267567"/>
    <lineage>
        <taxon>Eukaryota</taxon>
        <taxon>Sar</taxon>
        <taxon>Stramenopiles</taxon>
        <taxon>Ochrophyta</taxon>
        <taxon>Bacillariophyta</taxon>
        <taxon>Coscinodiscophyceae</taxon>
        <taxon>Thalassiosirophycidae</taxon>
        <taxon>Thalassiosirales</taxon>
        <taxon>Skeletonemataceae</taxon>
        <taxon>Skeletonema</taxon>
        <taxon>Skeletonema marinoi-dohrnii complex</taxon>
    </lineage>
</organism>
<evidence type="ECO:0000256" key="1">
    <source>
        <dbReference type="ARBA" id="ARBA00004141"/>
    </source>
</evidence>
<evidence type="ECO:0000256" key="6">
    <source>
        <dbReference type="SAM" id="MobiDB-lite"/>
    </source>
</evidence>